<dbReference type="Gene3D" id="2.160.20.80">
    <property type="entry name" value="E3 ubiquitin-protein ligase SopA"/>
    <property type="match status" value="1"/>
</dbReference>
<proteinExistence type="predicted"/>
<dbReference type="RefSeq" id="WP_345333141.1">
    <property type="nucleotide sequence ID" value="NZ_BAABJZ010000006.1"/>
</dbReference>
<protein>
    <submittedName>
        <fullName evidence="1">Pentapeptide repeat-containing protein</fullName>
    </submittedName>
</protein>
<gene>
    <name evidence="1" type="ORF">GCM10023333_05320</name>
</gene>
<comment type="caution">
    <text evidence="1">The sequence shown here is derived from an EMBL/GenBank/DDBJ whole genome shotgun (WGS) entry which is preliminary data.</text>
</comment>
<keyword evidence="2" id="KW-1185">Reference proteome</keyword>
<sequence length="196" mass="22839">MFKQHEYQSQRFEKLDHSYEELNDKRFDDCTFIDCNFSEATFDACQFIDCHFIRCNLNLVQLGYSQLRDVRFEHCKLLGIDWTRVNWPNFLFSAPVQFDQCLLSEGSFYGLKLNELQMLECKAHNLDLREADLSDADLSHTDFTGAQFHNTNLSNANFAEAIAYDINIFNNPVKGAKFSRFEATSLLESLEIELLD</sequence>
<dbReference type="Proteomes" id="UP001499988">
    <property type="component" value="Unassembled WGS sequence"/>
</dbReference>
<name>A0ABP9EEZ4_9GAMM</name>
<dbReference type="InterPro" id="IPR052949">
    <property type="entry name" value="PA_immunity-related"/>
</dbReference>
<dbReference type="InterPro" id="IPR001646">
    <property type="entry name" value="5peptide_repeat"/>
</dbReference>
<dbReference type="SUPFAM" id="SSF141571">
    <property type="entry name" value="Pentapeptide repeat-like"/>
    <property type="match status" value="1"/>
</dbReference>
<organism evidence="1 2">
    <name type="scientific">Ferrimonas pelagia</name>
    <dbReference type="NCBI Taxonomy" id="1177826"/>
    <lineage>
        <taxon>Bacteria</taxon>
        <taxon>Pseudomonadati</taxon>
        <taxon>Pseudomonadota</taxon>
        <taxon>Gammaproteobacteria</taxon>
        <taxon>Alteromonadales</taxon>
        <taxon>Ferrimonadaceae</taxon>
        <taxon>Ferrimonas</taxon>
    </lineage>
</organism>
<evidence type="ECO:0000313" key="2">
    <source>
        <dbReference type="Proteomes" id="UP001499988"/>
    </source>
</evidence>
<dbReference type="PANTHER" id="PTHR42999:SF1">
    <property type="entry name" value="PENTAPEPTIDE REPEAT-CONTAINING PROTEIN"/>
    <property type="match status" value="1"/>
</dbReference>
<dbReference type="EMBL" id="BAABJZ010000006">
    <property type="protein sequence ID" value="GAA4875059.1"/>
    <property type="molecule type" value="Genomic_DNA"/>
</dbReference>
<accession>A0ABP9EEZ4</accession>
<reference evidence="2" key="1">
    <citation type="journal article" date="2019" name="Int. J. Syst. Evol. Microbiol.">
        <title>The Global Catalogue of Microorganisms (GCM) 10K type strain sequencing project: providing services to taxonomists for standard genome sequencing and annotation.</title>
        <authorList>
            <consortium name="The Broad Institute Genomics Platform"/>
            <consortium name="The Broad Institute Genome Sequencing Center for Infectious Disease"/>
            <person name="Wu L."/>
            <person name="Ma J."/>
        </authorList>
    </citation>
    <scope>NUCLEOTIDE SEQUENCE [LARGE SCALE GENOMIC DNA]</scope>
    <source>
        <strain evidence="2">JCM 18401</strain>
    </source>
</reference>
<evidence type="ECO:0000313" key="1">
    <source>
        <dbReference type="EMBL" id="GAA4875059.1"/>
    </source>
</evidence>
<dbReference type="Pfam" id="PF13599">
    <property type="entry name" value="Pentapeptide_4"/>
    <property type="match status" value="2"/>
</dbReference>
<dbReference type="PANTHER" id="PTHR42999">
    <property type="entry name" value="ANTIBIOTIC RESISTANCE PROTEIN MCBG"/>
    <property type="match status" value="1"/>
</dbReference>